<evidence type="ECO:0000256" key="4">
    <source>
        <dbReference type="ARBA" id="ARBA00022840"/>
    </source>
</evidence>
<keyword evidence="3 8" id="KW-0418">Kinase</keyword>
<dbReference type="CDD" id="cd14014">
    <property type="entry name" value="STKc_PknB_like"/>
    <property type="match status" value="1"/>
</dbReference>
<keyword evidence="9" id="KW-1185">Reference proteome</keyword>
<feature type="domain" description="Response regulatory" evidence="7">
    <location>
        <begin position="435"/>
        <end position="553"/>
    </location>
</feature>
<protein>
    <submittedName>
        <fullName evidence="8">Protein kinase</fullName>
    </submittedName>
</protein>
<dbReference type="SUPFAM" id="SSF56112">
    <property type="entry name" value="Protein kinase-like (PK-like)"/>
    <property type="match status" value="1"/>
</dbReference>
<dbReference type="InterPro" id="IPR011006">
    <property type="entry name" value="CheY-like_superfamily"/>
</dbReference>
<feature type="domain" description="Protein kinase" evidence="6">
    <location>
        <begin position="70"/>
        <end position="332"/>
    </location>
</feature>
<sequence length="556" mass="61351">MPEHDVASLVDQLTLIGLISRDQLREARADAEDGSPEAVVRSCLRKGWITSWQVERLRKGDASNFFFGPYRALFHLAEGTFARVYRGERSHSGEPVAIKVLRGRFASDPAAVASFHKEAEAGMRLRHDNIVHILDSGRQEDKHYMAMEYVEGMNLREFLRLRLRLKGDEALPLMVGLAEGLKYSHEHGVTHRDIKATNILIANSGVAKLVDFGLATIETNDGKGMKSQRTVDYSALERSCGSPKGDPRSDVYFLGCVFYHMLTGQVPLEDSESKDPLKKMLKRSFGVIRPLAEHAYAPDPGLSRIVEKMMKMDLKARYQTMAEVAADLETYRDRRRAGAAPPESDHELELDPELGSAIFRNPFLTNDPDAPPDATAEEAMALDLDGFDSRKSDEATDLGALLGLAPAEEPEARPAAAAASPAPAEVETPADARRSLLCVESQAEIQDALRKNLARKGYRVLLIADAEHAAERYRERPTDVVLFDLDGLGSGALEHLKDMRDKAREAAHPFRVVVLLGPRQGALKDKLPAADDQVVLSKPVKLKDVQEALARVDPQG</sequence>
<feature type="modified residue" description="4-aspartylphosphate" evidence="5">
    <location>
        <position position="484"/>
    </location>
</feature>
<dbReference type="PROSITE" id="PS50110">
    <property type="entry name" value="RESPONSE_REGULATORY"/>
    <property type="match status" value="1"/>
</dbReference>
<dbReference type="PANTHER" id="PTHR43289:SF34">
    <property type="entry name" value="SERINE_THREONINE-PROTEIN KINASE YBDM-RELATED"/>
    <property type="match status" value="1"/>
</dbReference>
<dbReference type="InterPro" id="IPR008271">
    <property type="entry name" value="Ser/Thr_kinase_AS"/>
</dbReference>
<dbReference type="InterPro" id="IPR000719">
    <property type="entry name" value="Prot_kinase_dom"/>
</dbReference>
<dbReference type="SMART" id="SM00220">
    <property type="entry name" value="S_TKc"/>
    <property type="match status" value="1"/>
</dbReference>
<evidence type="ECO:0000313" key="8">
    <source>
        <dbReference type="EMBL" id="MDG3002293.1"/>
    </source>
</evidence>
<dbReference type="RefSeq" id="WP_277858657.1">
    <property type="nucleotide sequence ID" value="NZ_JARRAG010000001.1"/>
</dbReference>
<dbReference type="GO" id="GO:0016301">
    <property type="term" value="F:kinase activity"/>
    <property type="evidence" value="ECO:0007669"/>
    <property type="project" value="UniProtKB-KW"/>
</dbReference>
<gene>
    <name evidence="8" type="ORF">PZE19_00700</name>
</gene>
<dbReference type="InterPro" id="IPR011009">
    <property type="entry name" value="Kinase-like_dom_sf"/>
</dbReference>
<comment type="caution">
    <text evidence="8">The sequence shown here is derived from an EMBL/GenBank/DDBJ whole genome shotgun (WGS) entry which is preliminary data.</text>
</comment>
<evidence type="ECO:0000256" key="2">
    <source>
        <dbReference type="ARBA" id="ARBA00022741"/>
    </source>
</evidence>
<evidence type="ECO:0000256" key="3">
    <source>
        <dbReference type="ARBA" id="ARBA00022777"/>
    </source>
</evidence>
<dbReference type="InterPro" id="IPR001789">
    <property type="entry name" value="Sig_transdc_resp-reg_receiver"/>
</dbReference>
<keyword evidence="5" id="KW-0597">Phosphoprotein</keyword>
<dbReference type="Proteomes" id="UP001216907">
    <property type="component" value="Unassembled WGS sequence"/>
</dbReference>
<dbReference type="Gene3D" id="3.40.50.2300">
    <property type="match status" value="1"/>
</dbReference>
<evidence type="ECO:0000259" key="6">
    <source>
        <dbReference type="PROSITE" id="PS50011"/>
    </source>
</evidence>
<dbReference type="PROSITE" id="PS50011">
    <property type="entry name" value="PROTEIN_KINASE_DOM"/>
    <property type="match status" value="1"/>
</dbReference>
<dbReference type="PANTHER" id="PTHR43289">
    <property type="entry name" value="MITOGEN-ACTIVATED PROTEIN KINASE KINASE KINASE 20-RELATED"/>
    <property type="match status" value="1"/>
</dbReference>
<dbReference type="Gene3D" id="3.30.200.20">
    <property type="entry name" value="Phosphorylase Kinase, domain 1"/>
    <property type="match status" value="1"/>
</dbReference>
<evidence type="ECO:0000256" key="5">
    <source>
        <dbReference type="PROSITE-ProRule" id="PRU00169"/>
    </source>
</evidence>
<dbReference type="EMBL" id="JARRAG010000001">
    <property type="protein sequence ID" value="MDG3002293.1"/>
    <property type="molecule type" value="Genomic_DNA"/>
</dbReference>
<dbReference type="SUPFAM" id="SSF52172">
    <property type="entry name" value="CheY-like"/>
    <property type="match status" value="1"/>
</dbReference>
<keyword evidence="2" id="KW-0547">Nucleotide-binding</keyword>
<evidence type="ECO:0000313" key="9">
    <source>
        <dbReference type="Proteomes" id="UP001216907"/>
    </source>
</evidence>
<keyword evidence="1" id="KW-0808">Transferase</keyword>
<dbReference type="PROSITE" id="PS00108">
    <property type="entry name" value="PROTEIN_KINASE_ST"/>
    <property type="match status" value="1"/>
</dbReference>
<evidence type="ECO:0000256" key="1">
    <source>
        <dbReference type="ARBA" id="ARBA00022679"/>
    </source>
</evidence>
<keyword evidence="4" id="KW-0067">ATP-binding</keyword>
<evidence type="ECO:0000259" key="7">
    <source>
        <dbReference type="PROSITE" id="PS50110"/>
    </source>
</evidence>
<organism evidence="8 9">
    <name type="scientific">Paludisphaera mucosa</name>
    <dbReference type="NCBI Taxonomy" id="3030827"/>
    <lineage>
        <taxon>Bacteria</taxon>
        <taxon>Pseudomonadati</taxon>
        <taxon>Planctomycetota</taxon>
        <taxon>Planctomycetia</taxon>
        <taxon>Isosphaerales</taxon>
        <taxon>Isosphaeraceae</taxon>
        <taxon>Paludisphaera</taxon>
    </lineage>
</organism>
<name>A0ABT6F4C8_9BACT</name>
<reference evidence="8 9" key="1">
    <citation type="submission" date="2023-03" db="EMBL/GenBank/DDBJ databases">
        <title>Paludisphaera mucosa sp. nov. a novel planctomycete from northern fen.</title>
        <authorList>
            <person name="Ivanova A."/>
        </authorList>
    </citation>
    <scope>NUCLEOTIDE SEQUENCE [LARGE SCALE GENOMIC DNA]</scope>
    <source>
        <strain evidence="8 9">Pla2</strain>
    </source>
</reference>
<dbReference type="Pfam" id="PF00069">
    <property type="entry name" value="Pkinase"/>
    <property type="match status" value="1"/>
</dbReference>
<dbReference type="Gene3D" id="1.10.510.10">
    <property type="entry name" value="Transferase(Phosphotransferase) domain 1"/>
    <property type="match status" value="1"/>
</dbReference>
<proteinExistence type="predicted"/>
<accession>A0ABT6F4C8</accession>